<evidence type="ECO:0000313" key="1">
    <source>
        <dbReference type="EMBL" id="RBO95965.1"/>
    </source>
</evidence>
<dbReference type="PANTHER" id="PTHR47628:SF1">
    <property type="entry name" value="ALIPHATIC AMIDASE EXPRESSION-REGULATING PROTEIN"/>
    <property type="match status" value="1"/>
</dbReference>
<dbReference type="SUPFAM" id="SSF53822">
    <property type="entry name" value="Periplasmic binding protein-like I"/>
    <property type="match status" value="1"/>
</dbReference>
<comment type="caution">
    <text evidence="1">The sequence shown here is derived from an EMBL/GenBank/DDBJ whole genome shotgun (WGS) entry which is preliminary data.</text>
</comment>
<proteinExistence type="predicted"/>
<dbReference type="Pfam" id="PF13433">
    <property type="entry name" value="Peripla_BP_5"/>
    <property type="match status" value="1"/>
</dbReference>
<dbReference type="Gene3D" id="3.40.50.2300">
    <property type="match status" value="2"/>
</dbReference>
<name>A0A366E1G9_9HYPH</name>
<sequence length="383" mass="42362">MAFEPRQFSFYYGNERGFFIFLGEKMKRTIEIGLLQSKSGNYAAISCASRAGVLQGVDEVNADAGLDVHFQIVERDPEGKADRYAPLCRDILQNSQARHIFGCVTSASRKEVIPELERFDGVLWYPVPYEGFEASERVAYMHACPNQHLLPLLEWALPNLGKRAYFVGSNYIWGWELARIAREHITYAGGSVLGDRYLAIGNTALDHIIHDIEALKPDFILNSLVGDSSYAFLEMLTALKTESQSGNALTVLSCNFTECEIAAAKGAASGLIAAGPWFEPAKAQGGSFLEMSRQSVHELANLLHGRAGAEKLSLSELLLTSMRNGYQPKLDPTNLHAAQPVVIARLEGNHFTEIRRLPALRADPYLTHYTPRPLGNSFLKVVS</sequence>
<evidence type="ECO:0000313" key="2">
    <source>
        <dbReference type="Proteomes" id="UP000252893"/>
    </source>
</evidence>
<dbReference type="PANTHER" id="PTHR47628">
    <property type="match status" value="1"/>
</dbReference>
<dbReference type="AlphaFoldDB" id="A0A366E1G9"/>
<dbReference type="EMBL" id="QNRH01000003">
    <property type="protein sequence ID" value="RBO95965.1"/>
    <property type="molecule type" value="Genomic_DNA"/>
</dbReference>
<dbReference type="Proteomes" id="UP000252893">
    <property type="component" value="Unassembled WGS sequence"/>
</dbReference>
<organism evidence="1 2">
    <name type="scientific">Pseudochrobactrum asaccharolyticum</name>
    <dbReference type="NCBI Taxonomy" id="354351"/>
    <lineage>
        <taxon>Bacteria</taxon>
        <taxon>Pseudomonadati</taxon>
        <taxon>Pseudomonadota</taxon>
        <taxon>Alphaproteobacteria</taxon>
        <taxon>Hyphomicrobiales</taxon>
        <taxon>Brucellaceae</taxon>
        <taxon>Pseudochrobactrum</taxon>
    </lineage>
</organism>
<protein>
    <submittedName>
        <fullName evidence="1">Amino acid/amide ABC transporter substrate-binding protein (HAAT family)</fullName>
    </submittedName>
</protein>
<dbReference type="InterPro" id="IPR028082">
    <property type="entry name" value="Peripla_BP_I"/>
</dbReference>
<accession>A0A366E1G9</accession>
<keyword evidence="2" id="KW-1185">Reference proteome</keyword>
<reference evidence="1 2" key="1">
    <citation type="submission" date="2018-06" db="EMBL/GenBank/DDBJ databases">
        <title>Genomic Encyclopedia of Type Strains, Phase IV (KMG-IV): sequencing the most valuable type-strain genomes for metagenomic binning, comparative biology and taxonomic classification.</title>
        <authorList>
            <person name="Goeker M."/>
        </authorList>
    </citation>
    <scope>NUCLEOTIDE SEQUENCE [LARGE SCALE GENOMIC DNA]</scope>
    <source>
        <strain evidence="1 2">DSM 25619</strain>
    </source>
</reference>
<gene>
    <name evidence="1" type="ORF">DFR47_103530</name>
</gene>